<evidence type="ECO:0000256" key="1">
    <source>
        <dbReference type="SAM" id="MobiDB-lite"/>
    </source>
</evidence>
<organism evidence="2 3">
    <name type="scientific">Channa striata</name>
    <name type="common">Snakehead murrel</name>
    <name type="synonym">Ophicephalus striatus</name>
    <dbReference type="NCBI Taxonomy" id="64152"/>
    <lineage>
        <taxon>Eukaryota</taxon>
        <taxon>Metazoa</taxon>
        <taxon>Chordata</taxon>
        <taxon>Craniata</taxon>
        <taxon>Vertebrata</taxon>
        <taxon>Euteleostomi</taxon>
        <taxon>Actinopterygii</taxon>
        <taxon>Neopterygii</taxon>
        <taxon>Teleostei</taxon>
        <taxon>Neoteleostei</taxon>
        <taxon>Acanthomorphata</taxon>
        <taxon>Anabantaria</taxon>
        <taxon>Anabantiformes</taxon>
        <taxon>Channoidei</taxon>
        <taxon>Channidae</taxon>
        <taxon>Channa</taxon>
    </lineage>
</organism>
<keyword evidence="3" id="KW-1185">Reference proteome</keyword>
<protein>
    <submittedName>
        <fullName evidence="2">Uncharacterized protein</fullName>
    </submittedName>
</protein>
<accession>A0AA88MVN6</accession>
<gene>
    <name evidence="2" type="ORF">Q5P01_010742</name>
</gene>
<dbReference type="EMBL" id="JAUPFM010000008">
    <property type="protein sequence ID" value="KAK2844083.1"/>
    <property type="molecule type" value="Genomic_DNA"/>
</dbReference>
<name>A0AA88MVN6_CHASR</name>
<evidence type="ECO:0000313" key="2">
    <source>
        <dbReference type="EMBL" id="KAK2844083.1"/>
    </source>
</evidence>
<proteinExistence type="predicted"/>
<sequence>MFTDRTNRTVPAARPKIHRRWSTFPHFPVFRWLATSRTAANSWIPGDYSGVLVILLGGSIAASGTGNCPFPSSTRRDDDDDGDGKAGTRYHARSPSPVRPGCNGIQPAVRKSSGMP</sequence>
<dbReference type="AlphaFoldDB" id="A0AA88MVN6"/>
<feature type="region of interest" description="Disordered" evidence="1">
    <location>
        <begin position="65"/>
        <end position="116"/>
    </location>
</feature>
<reference evidence="2" key="1">
    <citation type="submission" date="2023-07" db="EMBL/GenBank/DDBJ databases">
        <title>Chromosome-level Genome Assembly of Striped Snakehead (Channa striata).</title>
        <authorList>
            <person name="Liu H."/>
        </authorList>
    </citation>
    <scope>NUCLEOTIDE SEQUENCE</scope>
    <source>
        <strain evidence="2">Gz</strain>
        <tissue evidence="2">Muscle</tissue>
    </source>
</reference>
<comment type="caution">
    <text evidence="2">The sequence shown here is derived from an EMBL/GenBank/DDBJ whole genome shotgun (WGS) entry which is preliminary data.</text>
</comment>
<dbReference type="Proteomes" id="UP001187415">
    <property type="component" value="Unassembled WGS sequence"/>
</dbReference>
<evidence type="ECO:0000313" key="3">
    <source>
        <dbReference type="Proteomes" id="UP001187415"/>
    </source>
</evidence>